<dbReference type="Proteomes" id="UP001199314">
    <property type="component" value="Unassembled WGS sequence"/>
</dbReference>
<reference evidence="3" key="1">
    <citation type="submission" date="2023-07" db="EMBL/GenBank/DDBJ databases">
        <title>Novel species isolated from saline lakes on Tibetan Plateau.</title>
        <authorList>
            <person name="Lu H."/>
        </authorList>
    </citation>
    <scope>NUCLEOTIDE SEQUENCE [LARGE SCALE GENOMIC DNA]</scope>
    <source>
        <strain evidence="3">CAK8W</strain>
    </source>
</reference>
<dbReference type="Pfam" id="PF14093">
    <property type="entry name" value="DUF4271"/>
    <property type="match status" value="1"/>
</dbReference>
<feature type="transmembrane region" description="Helical" evidence="1">
    <location>
        <begin position="45"/>
        <end position="64"/>
    </location>
</feature>
<evidence type="ECO:0000313" key="3">
    <source>
        <dbReference type="Proteomes" id="UP001199314"/>
    </source>
</evidence>
<feature type="transmembrane region" description="Helical" evidence="1">
    <location>
        <begin position="114"/>
        <end position="133"/>
    </location>
</feature>
<keyword evidence="1" id="KW-1133">Transmembrane helix</keyword>
<keyword evidence="1" id="KW-0812">Transmembrane</keyword>
<accession>A0ABS7XGG0</accession>
<feature type="transmembrane region" description="Helical" evidence="1">
    <location>
        <begin position="170"/>
        <end position="193"/>
    </location>
</feature>
<evidence type="ECO:0000313" key="2">
    <source>
        <dbReference type="EMBL" id="MBZ9777514.1"/>
    </source>
</evidence>
<proteinExistence type="predicted"/>
<dbReference type="EMBL" id="JAIQZE010000001">
    <property type="protein sequence ID" value="MBZ9777514.1"/>
    <property type="molecule type" value="Genomic_DNA"/>
</dbReference>
<sequence length="196" mass="23339">MILVLLIVVKWNKDNYFFFFLNSLFTSVFYSKKFAEKRRIEISEVLLFIASLLSISFFIYVTIHGDTFEILPYLQILFLATIILLSKYLIEKIIGDLFQVDQLIGRYLFYKQGILSWLGLFFLFPIALIFYFNAIDNQILLQIIIGVLVLTYVIKLFAFIALYQKHILSYWFYFILYICTFEIAPYLILFKVIKIN</sequence>
<evidence type="ECO:0000256" key="1">
    <source>
        <dbReference type="SAM" id="Phobius"/>
    </source>
</evidence>
<organism evidence="2 3">
    <name type="scientific">Psychroflexus longus</name>
    <dbReference type="NCBI Taxonomy" id="2873596"/>
    <lineage>
        <taxon>Bacteria</taxon>
        <taxon>Pseudomonadati</taxon>
        <taxon>Bacteroidota</taxon>
        <taxon>Flavobacteriia</taxon>
        <taxon>Flavobacteriales</taxon>
        <taxon>Flavobacteriaceae</taxon>
        <taxon>Psychroflexus</taxon>
    </lineage>
</organism>
<gene>
    <name evidence="2" type="ORF">LB452_01140</name>
</gene>
<comment type="caution">
    <text evidence="2">The sequence shown here is derived from an EMBL/GenBank/DDBJ whole genome shotgun (WGS) entry which is preliminary data.</text>
</comment>
<feature type="transmembrane region" description="Helical" evidence="1">
    <location>
        <begin position="70"/>
        <end position="90"/>
    </location>
</feature>
<protein>
    <submittedName>
        <fullName evidence="2">DUF4271 domain-containing protein</fullName>
    </submittedName>
</protein>
<feature type="transmembrane region" description="Helical" evidence="1">
    <location>
        <begin position="139"/>
        <end position="163"/>
    </location>
</feature>
<feature type="transmembrane region" description="Helical" evidence="1">
    <location>
        <begin position="16"/>
        <end position="33"/>
    </location>
</feature>
<dbReference type="InterPro" id="IPR025367">
    <property type="entry name" value="DUF4271"/>
</dbReference>
<name>A0ABS7XGG0_9FLAO</name>
<keyword evidence="1" id="KW-0472">Membrane</keyword>
<keyword evidence="3" id="KW-1185">Reference proteome</keyword>